<evidence type="ECO:0000313" key="4">
    <source>
        <dbReference type="Proteomes" id="UP000289738"/>
    </source>
</evidence>
<dbReference type="EMBL" id="SDMP01000019">
    <property type="protein sequence ID" value="RYQ89901.1"/>
    <property type="molecule type" value="Genomic_DNA"/>
</dbReference>
<evidence type="ECO:0000256" key="1">
    <source>
        <dbReference type="SAM" id="MobiDB-lite"/>
    </source>
</evidence>
<evidence type="ECO:0000313" key="3">
    <source>
        <dbReference type="EMBL" id="RYR39399.1"/>
    </source>
</evidence>
<dbReference type="AlphaFoldDB" id="A0A444XJP7"/>
<organism evidence="2 4">
    <name type="scientific">Arachis hypogaea</name>
    <name type="common">Peanut</name>
    <dbReference type="NCBI Taxonomy" id="3818"/>
    <lineage>
        <taxon>Eukaryota</taxon>
        <taxon>Viridiplantae</taxon>
        <taxon>Streptophyta</taxon>
        <taxon>Embryophyta</taxon>
        <taxon>Tracheophyta</taxon>
        <taxon>Spermatophyta</taxon>
        <taxon>Magnoliopsida</taxon>
        <taxon>eudicotyledons</taxon>
        <taxon>Gunneridae</taxon>
        <taxon>Pentapetalae</taxon>
        <taxon>rosids</taxon>
        <taxon>fabids</taxon>
        <taxon>Fabales</taxon>
        <taxon>Fabaceae</taxon>
        <taxon>Papilionoideae</taxon>
        <taxon>50 kb inversion clade</taxon>
        <taxon>dalbergioids sensu lato</taxon>
        <taxon>Dalbergieae</taxon>
        <taxon>Pterocarpus clade</taxon>
        <taxon>Arachis</taxon>
    </lineage>
</organism>
<sequence>MVQPQNKKKKQSIETRATDSNAVTTPHTTSSTIDRPTTPDHLISLRGDHAGVMYDATASGHRITDDDLAVKSDLSHRNADAIMRKE</sequence>
<proteinExistence type="predicted"/>
<feature type="compositionally biased region" description="Polar residues" evidence="1">
    <location>
        <begin position="18"/>
        <end position="35"/>
    </location>
</feature>
<evidence type="ECO:0000313" key="2">
    <source>
        <dbReference type="EMBL" id="RYQ89901.1"/>
    </source>
</evidence>
<feature type="region of interest" description="Disordered" evidence="1">
    <location>
        <begin position="1"/>
        <end position="44"/>
    </location>
</feature>
<keyword evidence="4" id="KW-1185">Reference proteome</keyword>
<accession>A0A444XJP7</accession>
<name>A0A444XJP7_ARAHY</name>
<gene>
    <name evidence="3" type="ORF">Ahy_A09g044917</name>
    <name evidence="2" type="ORF">Ahy_B09g096295</name>
</gene>
<dbReference type="EMBL" id="SDMP01000009">
    <property type="protein sequence ID" value="RYR39399.1"/>
    <property type="molecule type" value="Genomic_DNA"/>
</dbReference>
<dbReference type="Proteomes" id="UP000289738">
    <property type="component" value="Chromosome B09"/>
</dbReference>
<feature type="compositionally biased region" description="Basic residues" evidence="1">
    <location>
        <begin position="1"/>
        <end position="10"/>
    </location>
</feature>
<comment type="caution">
    <text evidence="2">The sequence shown here is derived from an EMBL/GenBank/DDBJ whole genome shotgun (WGS) entry which is preliminary data.</text>
</comment>
<protein>
    <submittedName>
        <fullName evidence="2">Uncharacterized protein</fullName>
    </submittedName>
</protein>
<reference evidence="2 4" key="1">
    <citation type="submission" date="2019-01" db="EMBL/GenBank/DDBJ databases">
        <title>Sequencing of cultivated peanut Arachis hypogaea provides insights into genome evolution and oil improvement.</title>
        <authorList>
            <person name="Chen X."/>
        </authorList>
    </citation>
    <scope>NUCLEOTIDE SEQUENCE [LARGE SCALE GENOMIC DNA]</scope>
    <source>
        <strain evidence="4">cv. Fuhuasheng</strain>
        <strain evidence="2">GDAAS-fuhuasheng2018</strain>
        <tissue evidence="2">Leaves</tissue>
    </source>
</reference>
<dbReference type="Proteomes" id="UP000289738">
    <property type="component" value="Chromosome A09"/>
</dbReference>